<proteinExistence type="predicted"/>
<comment type="caution">
    <text evidence="3">The sequence shown here is derived from an EMBL/GenBank/DDBJ whole genome shotgun (WGS) entry which is preliminary data.</text>
</comment>
<accession>A0A0F9YH07</accession>
<dbReference type="SMART" id="SM00448">
    <property type="entry name" value="REC"/>
    <property type="match status" value="1"/>
</dbReference>
<keyword evidence="1" id="KW-0597">Phosphoprotein</keyword>
<evidence type="ECO:0000313" key="3">
    <source>
        <dbReference type="EMBL" id="KKO11562.1"/>
    </source>
</evidence>
<dbReference type="AlphaFoldDB" id="A0A0F9YH07"/>
<evidence type="ECO:0000256" key="1">
    <source>
        <dbReference type="ARBA" id="ARBA00022553"/>
    </source>
</evidence>
<dbReference type="SUPFAM" id="SSF52172">
    <property type="entry name" value="CheY-like"/>
    <property type="match status" value="1"/>
</dbReference>
<dbReference type="GO" id="GO:0000160">
    <property type="term" value="P:phosphorelay signal transduction system"/>
    <property type="evidence" value="ECO:0007669"/>
    <property type="project" value="InterPro"/>
</dbReference>
<sequence length="121" mass="13907">MVNVYIADDDPLLIDLLRFRLERKSYLVRSTNDGEEALEQILASPPDLVILDYQMPGRNAHEIVKVLKQDAVCRDIPILVLASQWSEEDVIEALQQGITDYVIKPFSPDELLFRIERALKK</sequence>
<name>A0A0F9YH07_9ZZZZ</name>
<dbReference type="Pfam" id="PF00072">
    <property type="entry name" value="Response_reg"/>
    <property type="match status" value="1"/>
</dbReference>
<evidence type="ECO:0000259" key="2">
    <source>
        <dbReference type="PROSITE" id="PS50110"/>
    </source>
</evidence>
<dbReference type="InterPro" id="IPR050595">
    <property type="entry name" value="Bact_response_regulator"/>
</dbReference>
<gene>
    <name evidence="3" type="ORF">LCGC14_0010550</name>
</gene>
<organism evidence="3">
    <name type="scientific">marine sediment metagenome</name>
    <dbReference type="NCBI Taxonomy" id="412755"/>
    <lineage>
        <taxon>unclassified sequences</taxon>
        <taxon>metagenomes</taxon>
        <taxon>ecological metagenomes</taxon>
    </lineage>
</organism>
<dbReference type="EMBL" id="LAZR01000002">
    <property type="protein sequence ID" value="KKO11562.1"/>
    <property type="molecule type" value="Genomic_DNA"/>
</dbReference>
<dbReference type="PROSITE" id="PS50110">
    <property type="entry name" value="RESPONSE_REGULATORY"/>
    <property type="match status" value="1"/>
</dbReference>
<dbReference type="InterPro" id="IPR001789">
    <property type="entry name" value="Sig_transdc_resp-reg_receiver"/>
</dbReference>
<dbReference type="PANTHER" id="PTHR44591:SF3">
    <property type="entry name" value="RESPONSE REGULATORY DOMAIN-CONTAINING PROTEIN"/>
    <property type="match status" value="1"/>
</dbReference>
<dbReference type="InterPro" id="IPR011006">
    <property type="entry name" value="CheY-like_superfamily"/>
</dbReference>
<feature type="domain" description="Response regulatory" evidence="2">
    <location>
        <begin position="3"/>
        <end position="119"/>
    </location>
</feature>
<dbReference type="PANTHER" id="PTHR44591">
    <property type="entry name" value="STRESS RESPONSE REGULATOR PROTEIN 1"/>
    <property type="match status" value="1"/>
</dbReference>
<reference evidence="3" key="1">
    <citation type="journal article" date="2015" name="Nature">
        <title>Complex archaea that bridge the gap between prokaryotes and eukaryotes.</title>
        <authorList>
            <person name="Spang A."/>
            <person name="Saw J.H."/>
            <person name="Jorgensen S.L."/>
            <person name="Zaremba-Niedzwiedzka K."/>
            <person name="Martijn J."/>
            <person name="Lind A.E."/>
            <person name="van Eijk R."/>
            <person name="Schleper C."/>
            <person name="Guy L."/>
            <person name="Ettema T.J."/>
        </authorList>
    </citation>
    <scope>NUCLEOTIDE SEQUENCE</scope>
</reference>
<protein>
    <recommendedName>
        <fullName evidence="2">Response regulatory domain-containing protein</fullName>
    </recommendedName>
</protein>
<dbReference type="Gene3D" id="3.40.50.2300">
    <property type="match status" value="1"/>
</dbReference>